<evidence type="ECO:0000256" key="3">
    <source>
        <dbReference type="ARBA" id="ARBA00022448"/>
    </source>
</evidence>
<reference evidence="11 12" key="1">
    <citation type="submission" date="2018-09" db="EMBL/GenBank/DDBJ databases">
        <title>Characterization of the phylogenetic diversity of five novel species belonging to the genus Bifidobacterium.</title>
        <authorList>
            <person name="Lugli G.A."/>
            <person name="Duranti S."/>
            <person name="Milani C."/>
        </authorList>
    </citation>
    <scope>NUCLEOTIDE SEQUENCE [LARGE SCALE GENOMIC DNA]</scope>
    <source>
        <strain evidence="11 12">2033B</strain>
    </source>
</reference>
<feature type="domain" description="Cation efflux protein cytoplasmic" evidence="10">
    <location>
        <begin position="223"/>
        <end position="303"/>
    </location>
</feature>
<comment type="caution">
    <text evidence="11">The sequence shown here is derived from an EMBL/GenBank/DDBJ whole genome shotgun (WGS) entry which is preliminary data.</text>
</comment>
<dbReference type="InterPro" id="IPR027470">
    <property type="entry name" value="Cation_efflux_CTD"/>
</dbReference>
<dbReference type="InterPro" id="IPR036837">
    <property type="entry name" value="Cation_efflux_CTD_sf"/>
</dbReference>
<feature type="transmembrane region" description="Helical" evidence="8">
    <location>
        <begin position="87"/>
        <end position="110"/>
    </location>
</feature>
<dbReference type="GO" id="GO:0005385">
    <property type="term" value="F:zinc ion transmembrane transporter activity"/>
    <property type="evidence" value="ECO:0007669"/>
    <property type="project" value="TreeGrafter"/>
</dbReference>
<comment type="subcellular location">
    <subcellularLocation>
        <location evidence="1">Membrane</location>
        <topology evidence="1">Multi-pass membrane protein</topology>
    </subcellularLocation>
</comment>
<dbReference type="Pfam" id="PF16916">
    <property type="entry name" value="ZT_dimer"/>
    <property type="match status" value="1"/>
</dbReference>
<dbReference type="Proteomes" id="UP000287470">
    <property type="component" value="Unassembled WGS sequence"/>
</dbReference>
<evidence type="ECO:0000259" key="10">
    <source>
        <dbReference type="Pfam" id="PF16916"/>
    </source>
</evidence>
<comment type="similarity">
    <text evidence="2">Belongs to the cation diffusion facilitator (CDF) transporter (TC 2.A.4) family. SLC30A subfamily.</text>
</comment>
<protein>
    <submittedName>
        <fullName evidence="11">Cation transporter</fullName>
    </submittedName>
</protein>
<evidence type="ECO:0000256" key="1">
    <source>
        <dbReference type="ARBA" id="ARBA00004141"/>
    </source>
</evidence>
<feature type="domain" description="Cation efflux protein transmembrane" evidence="9">
    <location>
        <begin position="28"/>
        <end position="219"/>
    </location>
</feature>
<keyword evidence="6" id="KW-0406">Ion transport</keyword>
<feature type="transmembrane region" description="Helical" evidence="8">
    <location>
        <begin position="130"/>
        <end position="150"/>
    </location>
</feature>
<dbReference type="InterPro" id="IPR002524">
    <property type="entry name" value="Cation_efflux"/>
</dbReference>
<keyword evidence="12" id="KW-1185">Reference proteome</keyword>
<dbReference type="SUPFAM" id="SSF161111">
    <property type="entry name" value="Cation efflux protein transmembrane domain-like"/>
    <property type="match status" value="1"/>
</dbReference>
<dbReference type="NCBIfam" id="TIGR01297">
    <property type="entry name" value="CDF"/>
    <property type="match status" value="1"/>
</dbReference>
<proteinExistence type="inferred from homology"/>
<evidence type="ECO:0000259" key="9">
    <source>
        <dbReference type="Pfam" id="PF01545"/>
    </source>
</evidence>
<keyword evidence="3" id="KW-0813">Transport</keyword>
<name>A0A430FV87_9BIFI</name>
<organism evidence="11 12">
    <name type="scientific">Bifidobacterium samirii</name>
    <dbReference type="NCBI Taxonomy" id="2306974"/>
    <lineage>
        <taxon>Bacteria</taxon>
        <taxon>Bacillati</taxon>
        <taxon>Actinomycetota</taxon>
        <taxon>Actinomycetes</taxon>
        <taxon>Bifidobacteriales</taxon>
        <taxon>Bifidobacteriaceae</taxon>
        <taxon>Bifidobacterium</taxon>
    </lineage>
</organism>
<dbReference type="PANTHER" id="PTHR11562:SF17">
    <property type="entry name" value="RE54080P-RELATED"/>
    <property type="match status" value="1"/>
</dbReference>
<feature type="transmembrane region" description="Helical" evidence="8">
    <location>
        <begin position="162"/>
        <end position="182"/>
    </location>
</feature>
<dbReference type="RefSeq" id="WP_125967832.1">
    <property type="nucleotide sequence ID" value="NZ_QXGK01000004.1"/>
</dbReference>
<dbReference type="InterPro" id="IPR058533">
    <property type="entry name" value="Cation_efflux_TM"/>
</dbReference>
<evidence type="ECO:0000256" key="4">
    <source>
        <dbReference type="ARBA" id="ARBA00022692"/>
    </source>
</evidence>
<evidence type="ECO:0000313" key="12">
    <source>
        <dbReference type="Proteomes" id="UP000287470"/>
    </source>
</evidence>
<dbReference type="Gene3D" id="1.20.1510.10">
    <property type="entry name" value="Cation efflux protein transmembrane domain"/>
    <property type="match status" value="1"/>
</dbReference>
<evidence type="ECO:0000256" key="2">
    <source>
        <dbReference type="ARBA" id="ARBA00008873"/>
    </source>
</evidence>
<accession>A0A430FV87</accession>
<dbReference type="PANTHER" id="PTHR11562">
    <property type="entry name" value="CATION EFFLUX PROTEIN/ ZINC TRANSPORTER"/>
    <property type="match status" value="1"/>
</dbReference>
<evidence type="ECO:0000256" key="6">
    <source>
        <dbReference type="ARBA" id="ARBA00023065"/>
    </source>
</evidence>
<dbReference type="OrthoDB" id="9809646at2"/>
<feature type="transmembrane region" description="Helical" evidence="8">
    <location>
        <begin position="29"/>
        <end position="52"/>
    </location>
</feature>
<gene>
    <name evidence="11" type="ORF">D2E24_0550</name>
</gene>
<dbReference type="GO" id="GO:0005886">
    <property type="term" value="C:plasma membrane"/>
    <property type="evidence" value="ECO:0007669"/>
    <property type="project" value="TreeGrafter"/>
</dbReference>
<dbReference type="Pfam" id="PF01545">
    <property type="entry name" value="Cation_efflux"/>
    <property type="match status" value="1"/>
</dbReference>
<dbReference type="Gene3D" id="3.30.70.1350">
    <property type="entry name" value="Cation efflux protein, cytoplasmic domain"/>
    <property type="match status" value="1"/>
</dbReference>
<evidence type="ECO:0000256" key="7">
    <source>
        <dbReference type="ARBA" id="ARBA00023136"/>
    </source>
</evidence>
<keyword evidence="7 8" id="KW-0472">Membrane</keyword>
<dbReference type="EMBL" id="QXGK01000004">
    <property type="protein sequence ID" value="RSX57702.1"/>
    <property type="molecule type" value="Genomic_DNA"/>
</dbReference>
<sequence>MAHSHDHGAAMAPGAQDAAGHQRRLMMTLALTGTVFVAEVAGAAITGSLALLVDAGHMLTDMSVLIAATVTAALMRRRPSSQRTWGWARLEVLTAAGGALVLFIVGVYALVEAGMRLFGESGDGVHDVRLLLGFGILGLAANVGSIFILASQHGDNMNMRAAFLEVMNDALGSVAVVISALVMMSTGWAGFDAVAGGLIALMMIPRAIGLLRSAVRVLLEETPEGLDLDEVREHLEGVPQVVAVHDLHASTVSTGMPILTAHVVVERGLTMEQAADVLAGLQDCLREHFPVSVPHTTFQLEPEGYTTPSASQLHE</sequence>
<feature type="transmembrane region" description="Helical" evidence="8">
    <location>
        <begin position="188"/>
        <end position="208"/>
    </location>
</feature>
<evidence type="ECO:0000313" key="11">
    <source>
        <dbReference type="EMBL" id="RSX57702.1"/>
    </source>
</evidence>
<dbReference type="AlphaFoldDB" id="A0A430FV87"/>
<keyword evidence="5 8" id="KW-1133">Transmembrane helix</keyword>
<evidence type="ECO:0000256" key="5">
    <source>
        <dbReference type="ARBA" id="ARBA00022989"/>
    </source>
</evidence>
<feature type="transmembrane region" description="Helical" evidence="8">
    <location>
        <begin position="58"/>
        <end position="75"/>
    </location>
</feature>
<dbReference type="SUPFAM" id="SSF160240">
    <property type="entry name" value="Cation efflux protein cytoplasmic domain-like"/>
    <property type="match status" value="1"/>
</dbReference>
<dbReference type="InterPro" id="IPR050681">
    <property type="entry name" value="CDF/SLC30A"/>
</dbReference>
<keyword evidence="4 8" id="KW-0812">Transmembrane</keyword>
<evidence type="ECO:0000256" key="8">
    <source>
        <dbReference type="SAM" id="Phobius"/>
    </source>
</evidence>
<dbReference type="InterPro" id="IPR027469">
    <property type="entry name" value="Cation_efflux_TMD_sf"/>
</dbReference>